<reference evidence="2" key="1">
    <citation type="submission" date="2023-03" db="EMBL/GenBank/DDBJ databases">
        <title>Massive genome expansion in bonnet fungi (Mycena s.s.) driven by repeated elements and novel gene families across ecological guilds.</title>
        <authorList>
            <consortium name="Lawrence Berkeley National Laboratory"/>
            <person name="Harder C.B."/>
            <person name="Miyauchi S."/>
            <person name="Viragh M."/>
            <person name="Kuo A."/>
            <person name="Thoen E."/>
            <person name="Andreopoulos B."/>
            <person name="Lu D."/>
            <person name="Skrede I."/>
            <person name="Drula E."/>
            <person name="Henrissat B."/>
            <person name="Morin E."/>
            <person name="Kohler A."/>
            <person name="Barry K."/>
            <person name="LaButti K."/>
            <person name="Morin E."/>
            <person name="Salamov A."/>
            <person name="Lipzen A."/>
            <person name="Mereny Z."/>
            <person name="Hegedus B."/>
            <person name="Baldrian P."/>
            <person name="Stursova M."/>
            <person name="Weitz H."/>
            <person name="Taylor A."/>
            <person name="Grigoriev I.V."/>
            <person name="Nagy L.G."/>
            <person name="Martin F."/>
            <person name="Kauserud H."/>
        </authorList>
    </citation>
    <scope>NUCLEOTIDE SEQUENCE</scope>
    <source>
        <strain evidence="2">CBHHK200</strain>
    </source>
</reference>
<organism evidence="2 3">
    <name type="scientific">Mycena alexandri</name>
    <dbReference type="NCBI Taxonomy" id="1745969"/>
    <lineage>
        <taxon>Eukaryota</taxon>
        <taxon>Fungi</taxon>
        <taxon>Dikarya</taxon>
        <taxon>Basidiomycota</taxon>
        <taxon>Agaricomycotina</taxon>
        <taxon>Agaricomycetes</taxon>
        <taxon>Agaricomycetidae</taxon>
        <taxon>Agaricales</taxon>
        <taxon>Marasmiineae</taxon>
        <taxon>Mycenaceae</taxon>
        <taxon>Mycena</taxon>
    </lineage>
</organism>
<evidence type="ECO:0000256" key="1">
    <source>
        <dbReference type="SAM" id="MobiDB-lite"/>
    </source>
</evidence>
<sequence length="263" mass="28333">MGKGLLGEAPSGRYVLSYNPQCTPVFPNIRSAPVFLNSGNVPGLVSFSRKPRPQNSLTGAIQYIKASPYLHHITSPRAYALHHRRRPHFIPPGPSLLRHVVTITARGHTSQATAHGVQSSTMRALQKLYGNHDSPFRRRLDPWAAVGGLQRTADDVIGVHPNAIPLSERVATNQEFFPWVASSGVSANFRFGLVRGNAAARRSSPKPCVQGDAAVQTLPPRPLSNFSNASPAGRKTLAGGSKAKVGPRAMMRLHEGGKENVPV</sequence>
<dbReference type="AlphaFoldDB" id="A0AAD6TLJ3"/>
<gene>
    <name evidence="2" type="ORF">C8F04DRAFT_1063208</name>
</gene>
<accession>A0AAD6TLJ3</accession>
<keyword evidence="3" id="KW-1185">Reference proteome</keyword>
<evidence type="ECO:0000313" key="3">
    <source>
        <dbReference type="Proteomes" id="UP001218188"/>
    </source>
</evidence>
<name>A0AAD6TLJ3_9AGAR</name>
<feature type="compositionally biased region" description="Basic and acidic residues" evidence="1">
    <location>
        <begin position="252"/>
        <end position="263"/>
    </location>
</feature>
<dbReference type="EMBL" id="JARJCM010000003">
    <property type="protein sequence ID" value="KAJ7046047.1"/>
    <property type="molecule type" value="Genomic_DNA"/>
</dbReference>
<dbReference type="Proteomes" id="UP001218188">
    <property type="component" value="Unassembled WGS sequence"/>
</dbReference>
<evidence type="ECO:0000313" key="2">
    <source>
        <dbReference type="EMBL" id="KAJ7046047.1"/>
    </source>
</evidence>
<comment type="caution">
    <text evidence="2">The sequence shown here is derived from an EMBL/GenBank/DDBJ whole genome shotgun (WGS) entry which is preliminary data.</text>
</comment>
<proteinExistence type="predicted"/>
<protein>
    <submittedName>
        <fullName evidence="2">Uncharacterized protein</fullName>
    </submittedName>
</protein>
<feature type="region of interest" description="Disordered" evidence="1">
    <location>
        <begin position="202"/>
        <end position="263"/>
    </location>
</feature>